<dbReference type="FunFam" id="3.40.50.2300:FF:000896">
    <property type="match status" value="1"/>
</dbReference>
<dbReference type="STRING" id="35128.B8CD23"/>
<evidence type="ECO:0000313" key="4">
    <source>
        <dbReference type="EMBL" id="EED88393.1"/>
    </source>
</evidence>
<dbReference type="PANTHER" id="PTHR44591:SF3">
    <property type="entry name" value="RESPONSE REGULATORY DOMAIN-CONTAINING PROTEIN"/>
    <property type="match status" value="1"/>
</dbReference>
<feature type="modified residue" description="4-aspartylphosphate" evidence="2">
    <location>
        <position position="49"/>
    </location>
</feature>
<dbReference type="InterPro" id="IPR050595">
    <property type="entry name" value="Bact_response_regulator"/>
</dbReference>
<dbReference type="SUPFAM" id="SSF52172">
    <property type="entry name" value="CheY-like"/>
    <property type="match status" value="1"/>
</dbReference>
<evidence type="ECO:0000256" key="1">
    <source>
        <dbReference type="ARBA" id="ARBA00022553"/>
    </source>
</evidence>
<dbReference type="HOGENOM" id="CLU_000445_69_17_1"/>
<dbReference type="Pfam" id="PF00072">
    <property type="entry name" value="Response_reg"/>
    <property type="match status" value="1"/>
</dbReference>
<name>B8CD23_THAPS</name>
<dbReference type="Gene3D" id="3.40.50.2300">
    <property type="match status" value="1"/>
</dbReference>
<dbReference type="GeneID" id="7441953"/>
<dbReference type="InterPro" id="IPR011006">
    <property type="entry name" value="CheY-like_superfamily"/>
</dbReference>
<evidence type="ECO:0000259" key="3">
    <source>
        <dbReference type="PROSITE" id="PS50110"/>
    </source>
</evidence>
<feature type="domain" description="Response regulatory" evidence="3">
    <location>
        <begin position="1"/>
        <end position="124"/>
    </location>
</feature>
<reference evidence="4 5" key="1">
    <citation type="journal article" date="2004" name="Science">
        <title>The genome of the diatom Thalassiosira pseudonana: ecology, evolution, and metabolism.</title>
        <authorList>
            <person name="Armbrust E.V."/>
            <person name="Berges J.A."/>
            <person name="Bowler C."/>
            <person name="Green B.R."/>
            <person name="Martinez D."/>
            <person name="Putnam N.H."/>
            <person name="Zhou S."/>
            <person name="Allen A.E."/>
            <person name="Apt K.E."/>
            <person name="Bechner M."/>
            <person name="Brzezinski M.A."/>
            <person name="Chaal B.K."/>
            <person name="Chiovitti A."/>
            <person name="Davis A.K."/>
            <person name="Demarest M.S."/>
            <person name="Detter J.C."/>
            <person name="Glavina T."/>
            <person name="Goodstein D."/>
            <person name="Hadi M.Z."/>
            <person name="Hellsten U."/>
            <person name="Hildebrand M."/>
            <person name="Jenkins B.D."/>
            <person name="Jurka J."/>
            <person name="Kapitonov V.V."/>
            <person name="Kroger N."/>
            <person name="Lau W.W."/>
            <person name="Lane T.W."/>
            <person name="Larimer F.W."/>
            <person name="Lippmeier J.C."/>
            <person name="Lucas S."/>
            <person name="Medina M."/>
            <person name="Montsant A."/>
            <person name="Obornik M."/>
            <person name="Parker M.S."/>
            <person name="Palenik B."/>
            <person name="Pazour G.J."/>
            <person name="Richardson P.M."/>
            <person name="Rynearson T.A."/>
            <person name="Saito M.A."/>
            <person name="Schwartz D.C."/>
            <person name="Thamatrakoln K."/>
            <person name="Valentin K."/>
            <person name="Vardi A."/>
            <person name="Wilkerson F.P."/>
            <person name="Rokhsar D.S."/>
        </authorList>
    </citation>
    <scope>NUCLEOTIDE SEQUENCE [LARGE SCALE GENOMIC DNA]</scope>
    <source>
        <strain evidence="4 5">CCMP1335</strain>
    </source>
</reference>
<dbReference type="CDD" id="cd19927">
    <property type="entry name" value="REC_Ycf29"/>
    <property type="match status" value="1"/>
</dbReference>
<organism evidence="4 5">
    <name type="scientific">Thalassiosira pseudonana</name>
    <name type="common">Marine diatom</name>
    <name type="synonym">Cyclotella nana</name>
    <dbReference type="NCBI Taxonomy" id="35128"/>
    <lineage>
        <taxon>Eukaryota</taxon>
        <taxon>Sar</taxon>
        <taxon>Stramenopiles</taxon>
        <taxon>Ochrophyta</taxon>
        <taxon>Bacillariophyta</taxon>
        <taxon>Coscinodiscophyceae</taxon>
        <taxon>Thalassiosirophycidae</taxon>
        <taxon>Thalassiosirales</taxon>
        <taxon>Thalassiosiraceae</taxon>
        <taxon>Thalassiosira</taxon>
    </lineage>
</organism>
<feature type="non-terminal residue" evidence="4">
    <location>
        <position position="1"/>
    </location>
</feature>
<dbReference type="PANTHER" id="PTHR44591">
    <property type="entry name" value="STRESS RESPONSE REGULATOR PROTEIN 1"/>
    <property type="match status" value="1"/>
</dbReference>
<dbReference type="InterPro" id="IPR001789">
    <property type="entry name" value="Sig_transdc_resp-reg_receiver"/>
</dbReference>
<dbReference type="RefSeq" id="XP_002294038.1">
    <property type="nucleotide sequence ID" value="XM_002294002.1"/>
</dbReference>
<keyword evidence="5" id="KW-1185">Reference proteome</keyword>
<reference evidence="4 5" key="2">
    <citation type="journal article" date="2008" name="Nature">
        <title>The Phaeodactylum genome reveals the evolutionary history of diatom genomes.</title>
        <authorList>
            <person name="Bowler C."/>
            <person name="Allen A.E."/>
            <person name="Badger J.H."/>
            <person name="Grimwood J."/>
            <person name="Jabbari K."/>
            <person name="Kuo A."/>
            <person name="Maheswari U."/>
            <person name="Martens C."/>
            <person name="Maumus F."/>
            <person name="Otillar R.P."/>
            <person name="Rayko E."/>
            <person name="Salamov A."/>
            <person name="Vandepoele K."/>
            <person name="Beszteri B."/>
            <person name="Gruber A."/>
            <person name="Heijde M."/>
            <person name="Katinka M."/>
            <person name="Mock T."/>
            <person name="Valentin K."/>
            <person name="Verret F."/>
            <person name="Berges J.A."/>
            <person name="Brownlee C."/>
            <person name="Cadoret J.P."/>
            <person name="Chiovitti A."/>
            <person name="Choi C.J."/>
            <person name="Coesel S."/>
            <person name="De Martino A."/>
            <person name="Detter J.C."/>
            <person name="Durkin C."/>
            <person name="Falciatore A."/>
            <person name="Fournet J."/>
            <person name="Haruta M."/>
            <person name="Huysman M.J."/>
            <person name="Jenkins B.D."/>
            <person name="Jiroutova K."/>
            <person name="Jorgensen R.E."/>
            <person name="Joubert Y."/>
            <person name="Kaplan A."/>
            <person name="Kroger N."/>
            <person name="Kroth P.G."/>
            <person name="La Roche J."/>
            <person name="Lindquist E."/>
            <person name="Lommer M."/>
            <person name="Martin-Jezequel V."/>
            <person name="Lopez P.J."/>
            <person name="Lucas S."/>
            <person name="Mangogna M."/>
            <person name="McGinnis K."/>
            <person name="Medlin L.K."/>
            <person name="Montsant A."/>
            <person name="Oudot-Le Secq M.P."/>
            <person name="Napoli C."/>
            <person name="Obornik M."/>
            <person name="Parker M.S."/>
            <person name="Petit J.L."/>
            <person name="Porcel B.M."/>
            <person name="Poulsen N."/>
            <person name="Robison M."/>
            <person name="Rychlewski L."/>
            <person name="Rynearson T.A."/>
            <person name="Schmutz J."/>
            <person name="Shapiro H."/>
            <person name="Siaut M."/>
            <person name="Stanley M."/>
            <person name="Sussman M.R."/>
            <person name="Taylor A.R."/>
            <person name="Vardi A."/>
            <person name="von Dassow P."/>
            <person name="Vyverman W."/>
            <person name="Willis A."/>
            <person name="Wyrwicz L.S."/>
            <person name="Rokhsar D.S."/>
            <person name="Weissenbach J."/>
            <person name="Armbrust E.V."/>
            <person name="Green B.R."/>
            <person name="Van de Peer Y."/>
            <person name="Grigoriev I.V."/>
        </authorList>
    </citation>
    <scope>NUCLEOTIDE SEQUENCE [LARGE SCALE GENOMIC DNA]</scope>
    <source>
        <strain evidence="4 5">CCMP1335</strain>
    </source>
</reference>
<dbReference type="GO" id="GO:0000156">
    <property type="term" value="F:phosphorelay response regulator activity"/>
    <property type="evidence" value="ECO:0000318"/>
    <property type="project" value="GO_Central"/>
</dbReference>
<dbReference type="GO" id="GO:0000976">
    <property type="term" value="F:transcription cis-regulatory region binding"/>
    <property type="evidence" value="ECO:0000318"/>
    <property type="project" value="GO_Central"/>
</dbReference>
<dbReference type="EMBL" id="CM000650">
    <property type="protein sequence ID" value="EED88393.1"/>
    <property type="molecule type" value="Genomic_DNA"/>
</dbReference>
<dbReference type="SMART" id="SM00448">
    <property type="entry name" value="REC"/>
    <property type="match status" value="1"/>
</dbReference>
<dbReference type="InParanoid" id="B8CD23"/>
<keyword evidence="1 2" id="KW-0597">Phosphoprotein</keyword>
<proteinExistence type="predicted"/>
<dbReference type="GO" id="GO:0032993">
    <property type="term" value="C:protein-DNA complex"/>
    <property type="evidence" value="ECO:0000318"/>
    <property type="project" value="GO_Central"/>
</dbReference>
<sequence>IVLIDDEPAIRLAIGDYLHSMGYTVITACEGPMAFLEMMLWLPNCIISDIRMPGGIDGVQLLGLLRHKYDKEDDDHEFDTIPVILLTAKAMVSDRIVGYKAGADGYIPKPFRPDELLGMVDNLMRRQERERVAWMESNNADDLTSGEDLSPKELIEVSKELIGIKRLLRQR</sequence>
<dbReference type="AlphaFoldDB" id="B8CD23"/>
<feature type="non-terminal residue" evidence="4">
    <location>
        <position position="171"/>
    </location>
</feature>
<accession>B8CD23</accession>
<evidence type="ECO:0000313" key="5">
    <source>
        <dbReference type="Proteomes" id="UP000001449"/>
    </source>
</evidence>
<gene>
    <name evidence="4" type="ORF">THAPSDRAFT_264268</name>
</gene>
<dbReference type="KEGG" id="tps:THAPSDRAFT_264268"/>
<dbReference type="GO" id="GO:0005829">
    <property type="term" value="C:cytosol"/>
    <property type="evidence" value="ECO:0000318"/>
    <property type="project" value="GO_Central"/>
</dbReference>
<dbReference type="PaxDb" id="35128-Thaps264268"/>
<dbReference type="eggNOG" id="KOG1601">
    <property type="taxonomic scope" value="Eukaryota"/>
</dbReference>
<protein>
    <submittedName>
        <fullName evidence="4">Response regulator</fullName>
    </submittedName>
</protein>
<dbReference type="Proteomes" id="UP000001449">
    <property type="component" value="Chromosome 15"/>
</dbReference>
<dbReference type="PROSITE" id="PS50110">
    <property type="entry name" value="RESPONSE_REGULATORY"/>
    <property type="match status" value="1"/>
</dbReference>
<evidence type="ECO:0000256" key="2">
    <source>
        <dbReference type="PROSITE-ProRule" id="PRU00169"/>
    </source>
</evidence>
<dbReference type="GO" id="GO:0006355">
    <property type="term" value="P:regulation of DNA-templated transcription"/>
    <property type="evidence" value="ECO:0000318"/>
    <property type="project" value="GO_Central"/>
</dbReference>